<keyword evidence="4" id="KW-0862">Zinc</keyword>
<feature type="region of interest" description="Disordered" evidence="6">
    <location>
        <begin position="249"/>
        <end position="270"/>
    </location>
</feature>
<evidence type="ECO:0000256" key="5">
    <source>
        <dbReference type="PROSITE-ProRule" id="PRU00042"/>
    </source>
</evidence>
<evidence type="ECO:0000256" key="6">
    <source>
        <dbReference type="SAM" id="MobiDB-lite"/>
    </source>
</evidence>
<evidence type="ECO:0000313" key="9">
    <source>
        <dbReference type="Proteomes" id="UP000001798"/>
    </source>
</evidence>
<organism evidence="8 9">
    <name type="scientific">Botryotinia fuckeliana (strain B05.10)</name>
    <name type="common">Noble rot fungus</name>
    <name type="synonym">Botrytis cinerea</name>
    <dbReference type="NCBI Taxonomy" id="332648"/>
    <lineage>
        <taxon>Eukaryota</taxon>
        <taxon>Fungi</taxon>
        <taxon>Dikarya</taxon>
        <taxon>Ascomycota</taxon>
        <taxon>Pezizomycotina</taxon>
        <taxon>Leotiomycetes</taxon>
        <taxon>Helotiales</taxon>
        <taxon>Sclerotiniaceae</taxon>
        <taxon>Botrytis</taxon>
    </lineage>
</organism>
<feature type="domain" description="C2H2-type" evidence="7">
    <location>
        <begin position="117"/>
        <end position="141"/>
    </location>
</feature>
<evidence type="ECO:0000256" key="3">
    <source>
        <dbReference type="ARBA" id="ARBA00022771"/>
    </source>
</evidence>
<name>A0A384K308_BOTFB</name>
<keyword evidence="3 5" id="KW-0863">Zinc-finger</keyword>
<dbReference type="VEuPathDB" id="FungiDB:Bcin14g03730"/>
<dbReference type="InterPro" id="IPR013087">
    <property type="entry name" value="Znf_C2H2_type"/>
</dbReference>
<dbReference type="KEGG" id="bfu:BCIN_14g03730"/>
<dbReference type="Pfam" id="PF00096">
    <property type="entry name" value="zf-C2H2"/>
    <property type="match status" value="1"/>
</dbReference>
<evidence type="ECO:0000256" key="4">
    <source>
        <dbReference type="ARBA" id="ARBA00022833"/>
    </source>
</evidence>
<evidence type="ECO:0000313" key="8">
    <source>
        <dbReference type="EMBL" id="ATZ57215.1"/>
    </source>
</evidence>
<feature type="domain" description="C2H2-type" evidence="7">
    <location>
        <begin position="158"/>
        <end position="180"/>
    </location>
</feature>
<dbReference type="OrthoDB" id="6077919at2759"/>
<dbReference type="RefSeq" id="XP_024553007.1">
    <property type="nucleotide sequence ID" value="XM_024697192.1"/>
</dbReference>
<dbReference type="PROSITE" id="PS50157">
    <property type="entry name" value="ZINC_FINGER_C2H2_2"/>
    <property type="match status" value="2"/>
</dbReference>
<reference evidence="8 9" key="2">
    <citation type="journal article" date="2012" name="Eukaryot. Cell">
        <title>Genome update of Botrytis cinerea strains B05.10 and T4.</title>
        <authorList>
            <person name="Staats M."/>
            <person name="van Kan J.A."/>
        </authorList>
    </citation>
    <scope>NUCLEOTIDE SEQUENCE [LARGE SCALE GENOMIC DNA]</scope>
    <source>
        <strain evidence="8 9">B05.10</strain>
    </source>
</reference>
<protein>
    <recommendedName>
        <fullName evidence="7">C2H2-type domain-containing protein</fullName>
    </recommendedName>
</protein>
<dbReference type="GO" id="GO:0000977">
    <property type="term" value="F:RNA polymerase II transcription regulatory region sequence-specific DNA binding"/>
    <property type="evidence" value="ECO:0007669"/>
    <property type="project" value="TreeGrafter"/>
</dbReference>
<accession>A0A384K308</accession>
<dbReference type="GO" id="GO:0008270">
    <property type="term" value="F:zinc ion binding"/>
    <property type="evidence" value="ECO:0007669"/>
    <property type="project" value="UniProtKB-KW"/>
</dbReference>
<gene>
    <name evidence="8" type="ORF">BCIN_14g03730</name>
</gene>
<keyword evidence="9" id="KW-1185">Reference proteome</keyword>
<sequence length="454" mass="51334">MILRSGKIINPSIMPAAATSKSFSCLRCNLQFPEKKLAFEHNQKEHPKCNQCKEGYLSLAELQDHQQVTEHCYCRKCDIYFPNLLEHLTHARSTTHTTPYHCCDCGREYTNQETLSYHCCECDKVFRKKKLLRRHFSGKKHIRKVGVLTTKSFRNPLHKCNKCDETFQDKKQLKKHMSSHRTIPCPTGGKCNRKFAMPSALLNHLESGCCSSGMTRAKMHLLVFAHDPNRYITSVEAVKSIQSSEHISANQTSHLSDLVEPPAENPSTDQFTPLPLVFDDDDSFSEWSAVSRGPLTPTNNDSDWSIIGETVLTPTYSDNPSEWSFVSEDNISSIAFPLDTNRNATSHKRTISQNWHCQLCEPNRKPFRSVKAYQAHVNSAAHAPKIFHCPLSLIPKVKALDLSKTKSFSTLGGLTQHLESGKCEGGFEMYRKAITFVEEQLKLLGFSGLKLLSN</sequence>
<evidence type="ECO:0000256" key="2">
    <source>
        <dbReference type="ARBA" id="ARBA00022737"/>
    </source>
</evidence>
<dbReference type="PANTHER" id="PTHR24379">
    <property type="entry name" value="KRAB AND ZINC FINGER DOMAIN-CONTAINING"/>
    <property type="match status" value="1"/>
</dbReference>
<dbReference type="Proteomes" id="UP000001798">
    <property type="component" value="Chromosome 14"/>
</dbReference>
<dbReference type="GO" id="GO:0005634">
    <property type="term" value="C:nucleus"/>
    <property type="evidence" value="ECO:0007669"/>
    <property type="project" value="TreeGrafter"/>
</dbReference>
<dbReference type="PANTHER" id="PTHR24379:SF129">
    <property type="entry name" value="RIKEN CDNA 9130023H24 GENE"/>
    <property type="match status" value="1"/>
</dbReference>
<dbReference type="GO" id="GO:0000981">
    <property type="term" value="F:DNA-binding transcription factor activity, RNA polymerase II-specific"/>
    <property type="evidence" value="ECO:0007669"/>
    <property type="project" value="TreeGrafter"/>
</dbReference>
<dbReference type="GeneID" id="5425955"/>
<keyword evidence="1" id="KW-0479">Metal-binding</keyword>
<dbReference type="InterPro" id="IPR036236">
    <property type="entry name" value="Znf_C2H2_sf"/>
</dbReference>
<dbReference type="AlphaFoldDB" id="A0A384K308"/>
<evidence type="ECO:0000259" key="7">
    <source>
        <dbReference type="PROSITE" id="PS50157"/>
    </source>
</evidence>
<dbReference type="SMART" id="SM00355">
    <property type="entry name" value="ZnF_C2H2"/>
    <property type="match status" value="6"/>
</dbReference>
<keyword evidence="2" id="KW-0677">Repeat</keyword>
<dbReference type="Gene3D" id="3.30.160.60">
    <property type="entry name" value="Classic Zinc Finger"/>
    <property type="match status" value="2"/>
</dbReference>
<reference evidence="8 9" key="3">
    <citation type="journal article" date="2017" name="Mol. Plant Pathol.">
        <title>A gapless genome sequence of the fungus Botrytis cinerea.</title>
        <authorList>
            <person name="Van Kan J.A."/>
            <person name="Stassen J.H."/>
            <person name="Mosbach A."/>
            <person name="Van Der Lee T.A."/>
            <person name="Faino L."/>
            <person name="Farmer A.D."/>
            <person name="Papasotiriou D.G."/>
            <person name="Zhou S."/>
            <person name="Seidl M.F."/>
            <person name="Cottam E."/>
            <person name="Edel D."/>
            <person name="Hahn M."/>
            <person name="Schwartz D.C."/>
            <person name="Dietrich R.A."/>
            <person name="Widdison S."/>
            <person name="Scalliet G."/>
        </authorList>
    </citation>
    <scope>NUCLEOTIDE SEQUENCE [LARGE SCALE GENOMIC DNA]</scope>
    <source>
        <strain evidence="8 9">B05.10</strain>
    </source>
</reference>
<proteinExistence type="predicted"/>
<dbReference type="SUPFAM" id="SSF57667">
    <property type="entry name" value="beta-beta-alpha zinc fingers"/>
    <property type="match status" value="2"/>
</dbReference>
<dbReference type="EMBL" id="CP009818">
    <property type="protein sequence ID" value="ATZ57215.1"/>
    <property type="molecule type" value="Genomic_DNA"/>
</dbReference>
<reference evidence="8 9" key="1">
    <citation type="journal article" date="2011" name="PLoS Genet.">
        <title>Genomic analysis of the necrotrophic fungal pathogens Sclerotinia sclerotiorum and Botrytis cinerea.</title>
        <authorList>
            <person name="Amselem J."/>
            <person name="Cuomo C.A."/>
            <person name="van Kan J.A."/>
            <person name="Viaud M."/>
            <person name="Benito E.P."/>
            <person name="Couloux A."/>
            <person name="Coutinho P.M."/>
            <person name="de Vries R.P."/>
            <person name="Dyer P.S."/>
            <person name="Fillinger S."/>
            <person name="Fournier E."/>
            <person name="Gout L."/>
            <person name="Hahn M."/>
            <person name="Kohn L."/>
            <person name="Lapalu N."/>
            <person name="Plummer K.M."/>
            <person name="Pradier J.M."/>
            <person name="Quevillon E."/>
            <person name="Sharon A."/>
            <person name="Simon A."/>
            <person name="ten Have A."/>
            <person name="Tudzynski B."/>
            <person name="Tudzynski P."/>
            <person name="Wincker P."/>
            <person name="Andrew M."/>
            <person name="Anthouard V."/>
            <person name="Beever R.E."/>
            <person name="Beffa R."/>
            <person name="Benoit I."/>
            <person name="Bouzid O."/>
            <person name="Brault B."/>
            <person name="Chen Z."/>
            <person name="Choquer M."/>
            <person name="Collemare J."/>
            <person name="Cotton P."/>
            <person name="Danchin E.G."/>
            <person name="Da Silva C."/>
            <person name="Gautier A."/>
            <person name="Giraud C."/>
            <person name="Giraud T."/>
            <person name="Gonzalez C."/>
            <person name="Grossetete S."/>
            <person name="Guldener U."/>
            <person name="Henrissat B."/>
            <person name="Howlett B.J."/>
            <person name="Kodira C."/>
            <person name="Kretschmer M."/>
            <person name="Lappartient A."/>
            <person name="Leroch M."/>
            <person name="Levis C."/>
            <person name="Mauceli E."/>
            <person name="Neuveglise C."/>
            <person name="Oeser B."/>
            <person name="Pearson M."/>
            <person name="Poulain J."/>
            <person name="Poussereau N."/>
            <person name="Quesneville H."/>
            <person name="Rascle C."/>
            <person name="Schumacher J."/>
            <person name="Segurens B."/>
            <person name="Sexton A."/>
            <person name="Silva E."/>
            <person name="Sirven C."/>
            <person name="Soanes D.M."/>
            <person name="Talbot N.J."/>
            <person name="Templeton M."/>
            <person name="Yandava C."/>
            <person name="Yarden O."/>
            <person name="Zeng Q."/>
            <person name="Rollins J.A."/>
            <person name="Lebrun M.H."/>
            <person name="Dickman M."/>
        </authorList>
    </citation>
    <scope>NUCLEOTIDE SEQUENCE [LARGE SCALE GENOMIC DNA]</scope>
    <source>
        <strain evidence="8 9">B05.10</strain>
    </source>
</reference>
<dbReference type="PROSITE" id="PS00028">
    <property type="entry name" value="ZINC_FINGER_C2H2_1"/>
    <property type="match status" value="2"/>
</dbReference>
<evidence type="ECO:0000256" key="1">
    <source>
        <dbReference type="ARBA" id="ARBA00022723"/>
    </source>
</evidence>